<keyword evidence="5" id="KW-0460">Magnesium</keyword>
<dbReference type="InParanoid" id="G0MPA9"/>
<gene>
    <name evidence="8" type="ORF">CAEBREN_11108</name>
</gene>
<dbReference type="FunCoup" id="G0MPA9">
    <property type="interactions" value="1082"/>
</dbReference>
<dbReference type="GO" id="GO:0046872">
    <property type="term" value="F:metal ion binding"/>
    <property type="evidence" value="ECO:0007669"/>
    <property type="project" value="UniProtKB-KW"/>
</dbReference>
<accession>G0MPA9</accession>
<feature type="domain" description="Poly(A) RNA polymerase mitochondrial-like central palm" evidence="7">
    <location>
        <begin position="108"/>
        <end position="246"/>
    </location>
</feature>
<proteinExistence type="predicted"/>
<comment type="cofactor">
    <cofactor evidence="2">
        <name>Mg(2+)</name>
        <dbReference type="ChEBI" id="CHEBI:18420"/>
    </cofactor>
</comment>
<evidence type="ECO:0000256" key="2">
    <source>
        <dbReference type="ARBA" id="ARBA00001946"/>
    </source>
</evidence>
<dbReference type="Proteomes" id="UP000008068">
    <property type="component" value="Unassembled WGS sequence"/>
</dbReference>
<feature type="domain" description="PAP-associated" evidence="6">
    <location>
        <begin position="337"/>
        <end position="388"/>
    </location>
</feature>
<dbReference type="InterPro" id="IPR043519">
    <property type="entry name" value="NT_sf"/>
</dbReference>
<evidence type="ECO:0000256" key="5">
    <source>
        <dbReference type="ARBA" id="ARBA00022842"/>
    </source>
</evidence>
<sequence length="610" mass="69567">MSFDSSLIEEYDCRHVVIVRWTQSDISVIAAPAAVVAFIETVGYSVGNKTVLSINLLIEVNGIRLRDVTDFMKMSQDNFTNSELLDLLMITIRLELPERLSAIESGFDMIKKGVEELVESASCEMFGSFPSKVRRNGYSDIDINIQPNMTSGKVRPLKELLANPTSVISCKLTSEELRMYPPEDIIRILYHCFHSNEAFRKEFDVRYVPARTPILVFQSNKQGKIKVSYDVSVYNHIGVDKANLLDEFIMKDKSKDNKMKNSMLFITHWARSNKLLSGAYEEEKLKTKTNLNSYIFNQLIIHFIQAAAAKILVHPQAKYGSRVDEFNFDELFSDHCKFLKEFFKYYASFDFTNKAIYGKQAMQKTTLLNVHGAKVTPLMIMDPMDCTHNISAKVTDDAVKLLNGLIRNTLYILKQKPFHLNYLLETNRIAVAMMKNKETKITVTSKLINGIEKNLMSVQLPEVIRSAEDLMLLLTRVLRFDVNPHHEGPSVPDLNNPGGAIFNVHAKTWIGRRNIKRQLKNTHKDLSPLQVDVMTSDVYQYEDPPVAVLKVCFSAKERTTNLEIIIGNVAEVRDAMHFLMDQFVLNNLEFLMEHGIQSISNIPTTELPQS</sequence>
<evidence type="ECO:0000259" key="7">
    <source>
        <dbReference type="Pfam" id="PF22600"/>
    </source>
</evidence>
<dbReference type="OMA" id="DCTHNIS"/>
<organism evidence="9">
    <name type="scientific">Caenorhabditis brenneri</name>
    <name type="common">Nematode worm</name>
    <dbReference type="NCBI Taxonomy" id="135651"/>
    <lineage>
        <taxon>Eukaryota</taxon>
        <taxon>Metazoa</taxon>
        <taxon>Ecdysozoa</taxon>
        <taxon>Nematoda</taxon>
        <taxon>Chromadorea</taxon>
        <taxon>Rhabditida</taxon>
        <taxon>Rhabditina</taxon>
        <taxon>Rhabditomorpha</taxon>
        <taxon>Rhabditoidea</taxon>
        <taxon>Rhabditidae</taxon>
        <taxon>Peloderinae</taxon>
        <taxon>Caenorhabditis</taxon>
    </lineage>
</organism>
<dbReference type="EMBL" id="GL379804">
    <property type="protein sequence ID" value="EGT39018.1"/>
    <property type="molecule type" value="Genomic_DNA"/>
</dbReference>
<evidence type="ECO:0000313" key="8">
    <source>
        <dbReference type="EMBL" id="EGT39018.1"/>
    </source>
</evidence>
<keyword evidence="3" id="KW-0808">Transferase</keyword>
<dbReference type="GO" id="GO:0005654">
    <property type="term" value="C:nucleoplasm"/>
    <property type="evidence" value="ECO:0007669"/>
    <property type="project" value="EnsemblMetazoa"/>
</dbReference>
<reference evidence="9" key="1">
    <citation type="submission" date="2011-07" db="EMBL/GenBank/DDBJ databases">
        <authorList>
            <consortium name="Caenorhabditis brenneri Sequencing and Analysis Consortium"/>
            <person name="Wilson R.K."/>
        </authorList>
    </citation>
    <scope>NUCLEOTIDE SEQUENCE [LARGE SCALE GENOMIC DNA]</scope>
    <source>
        <strain evidence="9">PB2801</strain>
    </source>
</reference>
<dbReference type="Gene3D" id="3.30.460.10">
    <property type="entry name" value="Beta Polymerase, domain 2"/>
    <property type="match status" value="1"/>
</dbReference>
<dbReference type="GO" id="GO:0050265">
    <property type="term" value="F:RNA uridylyltransferase activity"/>
    <property type="evidence" value="ECO:0007669"/>
    <property type="project" value="EnsemblMetazoa"/>
</dbReference>
<dbReference type="eggNOG" id="KOG2277">
    <property type="taxonomic scope" value="Eukaryota"/>
</dbReference>
<evidence type="ECO:0000259" key="6">
    <source>
        <dbReference type="Pfam" id="PF03828"/>
    </source>
</evidence>
<dbReference type="HOGENOM" id="CLU_414027_0_0_1"/>
<keyword evidence="4" id="KW-0479">Metal-binding</keyword>
<evidence type="ECO:0000256" key="3">
    <source>
        <dbReference type="ARBA" id="ARBA00022679"/>
    </source>
</evidence>
<dbReference type="SUPFAM" id="SSF81301">
    <property type="entry name" value="Nucleotidyltransferase"/>
    <property type="match status" value="1"/>
</dbReference>
<comment type="cofactor">
    <cofactor evidence="1">
        <name>Mn(2+)</name>
        <dbReference type="ChEBI" id="CHEBI:29035"/>
    </cofactor>
</comment>
<evidence type="ECO:0000313" key="9">
    <source>
        <dbReference type="Proteomes" id="UP000008068"/>
    </source>
</evidence>
<dbReference type="InterPro" id="IPR054708">
    <property type="entry name" value="MTPAP-like_central"/>
</dbReference>
<dbReference type="SUPFAM" id="SSF81631">
    <property type="entry name" value="PAP/OAS1 substrate-binding domain"/>
    <property type="match status" value="1"/>
</dbReference>
<dbReference type="STRING" id="135651.G0MPA9"/>
<dbReference type="PANTHER" id="PTHR12271:SF137">
    <property type="entry name" value="U6 SNRNA-SPECIFIC TERMINAL URIDYLYLTRANSFERASE"/>
    <property type="match status" value="1"/>
</dbReference>
<keyword evidence="9" id="KW-1185">Reference proteome</keyword>
<evidence type="ECO:0000256" key="1">
    <source>
        <dbReference type="ARBA" id="ARBA00001936"/>
    </source>
</evidence>
<dbReference type="AlphaFoldDB" id="G0MPA9"/>
<dbReference type="GO" id="GO:1990817">
    <property type="term" value="F:poly(A) RNA polymerase activity"/>
    <property type="evidence" value="ECO:0007669"/>
    <property type="project" value="UniProtKB-ARBA"/>
</dbReference>
<dbReference type="GO" id="GO:0034477">
    <property type="term" value="P:U6 snRNA 3'-end processing"/>
    <property type="evidence" value="ECO:0007669"/>
    <property type="project" value="EnsemblMetazoa"/>
</dbReference>
<dbReference type="Gene3D" id="1.10.1410.10">
    <property type="match status" value="1"/>
</dbReference>
<dbReference type="OrthoDB" id="434989at2759"/>
<name>G0MPA9_CAEBE</name>
<dbReference type="InterPro" id="IPR002058">
    <property type="entry name" value="PAP_assoc"/>
</dbReference>
<dbReference type="PANTHER" id="PTHR12271">
    <property type="entry name" value="POLY A POLYMERASE CID PAP -RELATED"/>
    <property type="match status" value="1"/>
</dbReference>
<dbReference type="Pfam" id="PF03828">
    <property type="entry name" value="PAP_assoc"/>
    <property type="match status" value="1"/>
</dbReference>
<protein>
    <submittedName>
        <fullName evidence="8">Uncharacterized protein</fullName>
    </submittedName>
</protein>
<evidence type="ECO:0000256" key="4">
    <source>
        <dbReference type="ARBA" id="ARBA00022723"/>
    </source>
</evidence>
<dbReference type="Pfam" id="PF22600">
    <property type="entry name" value="MTPAP-like_central"/>
    <property type="match status" value="1"/>
</dbReference>